<dbReference type="Proteomes" id="UP000594892">
    <property type="component" value="Chromosome 1"/>
</dbReference>
<name>A0AAP9XW09_BURGL</name>
<proteinExistence type="predicted"/>
<dbReference type="Proteomes" id="UP001056386">
    <property type="component" value="Chromosome 2"/>
</dbReference>
<keyword evidence="1" id="KW-0812">Transmembrane</keyword>
<reference evidence="3" key="2">
    <citation type="submission" date="2022-06" db="EMBL/GenBank/DDBJ databases">
        <title>Draft genome sequence of Burkholderia glumae strain GR20004 isolated from rice panicle showing bacterial panicle blight.</title>
        <authorList>
            <person name="Choi S.Y."/>
            <person name="Lee Y.H."/>
        </authorList>
    </citation>
    <scope>NUCLEOTIDE SEQUENCE</scope>
    <source>
        <strain evidence="3">GR20004</strain>
    </source>
</reference>
<reference evidence="2 4" key="1">
    <citation type="submission" date="2020-12" db="EMBL/GenBank/DDBJ databases">
        <title>FDA dAtabase for Regulatory Grade micrObial Sequences (FDA-ARGOS): Supporting development and validation of Infectious Disease Dx tests.</title>
        <authorList>
            <person name="Minogue T."/>
            <person name="Wolcott M."/>
            <person name="Wasieloski L."/>
            <person name="Aguilar W."/>
            <person name="Moore D."/>
            <person name="Jaissle J."/>
            <person name="Tallon L."/>
            <person name="Sadzewicz L."/>
            <person name="Zhao X."/>
            <person name="Boylan J."/>
            <person name="Ott S."/>
            <person name="Bowen H."/>
            <person name="Vavikolanu K."/>
            <person name="Mehta A."/>
            <person name="Aluvathingal J."/>
            <person name="Nadendla S."/>
            <person name="Yan Y."/>
            <person name="Sichtig H."/>
        </authorList>
    </citation>
    <scope>NUCLEOTIDE SEQUENCE [LARGE SCALE GENOMIC DNA]</scope>
    <source>
        <strain evidence="2 4">FDAARGOS_949</strain>
    </source>
</reference>
<dbReference type="EMBL" id="CP099583">
    <property type="protein sequence ID" value="USS42229.1"/>
    <property type="molecule type" value="Genomic_DNA"/>
</dbReference>
<evidence type="ECO:0000313" key="2">
    <source>
        <dbReference type="EMBL" id="QPQ89638.1"/>
    </source>
</evidence>
<evidence type="ECO:0000313" key="3">
    <source>
        <dbReference type="EMBL" id="USS42229.1"/>
    </source>
</evidence>
<dbReference type="GeneID" id="45694362"/>
<protein>
    <submittedName>
        <fullName evidence="2">Uncharacterized protein</fullName>
    </submittedName>
</protein>
<keyword evidence="5" id="KW-1185">Reference proteome</keyword>
<evidence type="ECO:0000313" key="5">
    <source>
        <dbReference type="Proteomes" id="UP001056386"/>
    </source>
</evidence>
<keyword evidence="1" id="KW-0472">Membrane</keyword>
<keyword evidence="1" id="KW-1133">Transmembrane helix</keyword>
<sequence>MKLIARIALAFALTLPVEAAITSLPWMEHWFGNGGEGWNVMAPLFHALGSAGGERNEDIFVGVLLLVSFAVAFLLSIPLIAGLSRLRGRPKHQQ</sequence>
<dbReference type="AlphaFoldDB" id="A0AAP9XW09"/>
<evidence type="ECO:0000256" key="1">
    <source>
        <dbReference type="SAM" id="Phobius"/>
    </source>
</evidence>
<organism evidence="2 4">
    <name type="scientific">Burkholderia glumae</name>
    <name type="common">Pseudomonas glumae</name>
    <dbReference type="NCBI Taxonomy" id="337"/>
    <lineage>
        <taxon>Bacteria</taxon>
        <taxon>Pseudomonadati</taxon>
        <taxon>Pseudomonadota</taxon>
        <taxon>Betaproteobacteria</taxon>
        <taxon>Burkholderiales</taxon>
        <taxon>Burkholderiaceae</taxon>
        <taxon>Burkholderia</taxon>
    </lineage>
</organism>
<evidence type="ECO:0000313" key="4">
    <source>
        <dbReference type="Proteomes" id="UP000594892"/>
    </source>
</evidence>
<gene>
    <name evidence="2" type="ORF">I6H06_08365</name>
    <name evidence="3" type="ORF">NFI99_08320</name>
</gene>
<accession>A0AAP9XW09</accession>
<feature type="transmembrane region" description="Helical" evidence="1">
    <location>
        <begin position="59"/>
        <end position="83"/>
    </location>
</feature>
<dbReference type="RefSeq" id="WP_015877635.1">
    <property type="nucleotide sequence ID" value="NZ_CP021075.1"/>
</dbReference>
<dbReference type="EMBL" id="CP065600">
    <property type="protein sequence ID" value="QPQ89638.1"/>
    <property type="molecule type" value="Genomic_DNA"/>
</dbReference>